<gene>
    <name evidence="5" type="primary">EPT1</name>
    <name evidence="5" type="ORF">Tcan_00221</name>
</gene>
<dbReference type="GO" id="GO:0004307">
    <property type="term" value="F:ethanolaminephosphotransferase activity"/>
    <property type="evidence" value="ECO:0007669"/>
    <property type="project" value="TreeGrafter"/>
</dbReference>
<comment type="caution">
    <text evidence="5">The sequence shown here is derived from an EMBL/GenBank/DDBJ whole genome shotgun (WGS) entry which is preliminary data.</text>
</comment>
<accession>A0A0B2V2M3</accession>
<dbReference type="OMA" id="RTEHFEM"/>
<feature type="transmembrane region" description="Helical" evidence="4">
    <location>
        <begin position="114"/>
        <end position="135"/>
    </location>
</feature>
<dbReference type="EMBL" id="JPKZ01002767">
    <property type="protein sequence ID" value="KHN75245.1"/>
    <property type="molecule type" value="Genomic_DNA"/>
</dbReference>
<dbReference type="GO" id="GO:0005794">
    <property type="term" value="C:Golgi apparatus"/>
    <property type="evidence" value="ECO:0007669"/>
    <property type="project" value="TreeGrafter"/>
</dbReference>
<protein>
    <submittedName>
        <fullName evidence="5">Ethanolaminephosphotransferase 1</fullName>
    </submittedName>
</protein>
<keyword evidence="3 4" id="KW-0472">Membrane</keyword>
<name>A0A0B2V2M3_TOXCA</name>
<dbReference type="InterPro" id="IPR014472">
    <property type="entry name" value="CHOPT"/>
</dbReference>
<reference evidence="5 6" key="1">
    <citation type="submission" date="2014-11" db="EMBL/GenBank/DDBJ databases">
        <title>Genetic blueprint of the zoonotic pathogen Toxocara canis.</title>
        <authorList>
            <person name="Zhu X.-Q."/>
            <person name="Korhonen P.K."/>
            <person name="Cai H."/>
            <person name="Young N.D."/>
            <person name="Nejsum P."/>
            <person name="von Samson-Himmelstjerna G."/>
            <person name="Boag P.R."/>
            <person name="Tan P."/>
            <person name="Li Q."/>
            <person name="Min J."/>
            <person name="Yang Y."/>
            <person name="Wang X."/>
            <person name="Fang X."/>
            <person name="Hall R.S."/>
            <person name="Hofmann A."/>
            <person name="Sternberg P.W."/>
            <person name="Jex A.R."/>
            <person name="Gasser R.B."/>
        </authorList>
    </citation>
    <scope>NUCLEOTIDE SEQUENCE [LARGE SCALE GENOMIC DNA]</scope>
    <source>
        <strain evidence="5">PN_DK_2014</strain>
    </source>
</reference>
<sequence>MKHSRDRYDRRFLVQNRKARSSLAHWRTGRFVKTYSNVIVVYCVERVGHFSRCVHSTIESVSTLSKMGLFDAQYLDEKQVKGFDNYKYSSVDTSPLSNYISHPFWNWVVKFYPLWIAPNVLTLAGFLLVMFGFFFVSFLDYDLDANSNFSSPRAIPNWVWLFISILTFTAHTLDGTDGKQARRTGSSGPTGELC</sequence>
<evidence type="ECO:0000256" key="3">
    <source>
        <dbReference type="ARBA" id="ARBA00023136"/>
    </source>
</evidence>
<dbReference type="AlphaFoldDB" id="A0A0B2V2M3"/>
<evidence type="ECO:0000256" key="4">
    <source>
        <dbReference type="SAM" id="Phobius"/>
    </source>
</evidence>
<dbReference type="GO" id="GO:0006646">
    <property type="term" value="P:phosphatidylethanolamine biosynthetic process"/>
    <property type="evidence" value="ECO:0007669"/>
    <property type="project" value="TreeGrafter"/>
</dbReference>
<proteinExistence type="inferred from homology"/>
<evidence type="ECO:0000313" key="5">
    <source>
        <dbReference type="EMBL" id="KHN75245.1"/>
    </source>
</evidence>
<dbReference type="PANTHER" id="PTHR10414:SF71">
    <property type="entry name" value="FI05338P"/>
    <property type="match status" value="1"/>
</dbReference>
<dbReference type="InterPro" id="IPR000462">
    <property type="entry name" value="CDP-OH_P_trans"/>
</dbReference>
<feature type="non-terminal residue" evidence="5">
    <location>
        <position position="194"/>
    </location>
</feature>
<comment type="subcellular location">
    <subcellularLocation>
        <location evidence="1">Membrane</location>
    </subcellularLocation>
</comment>
<dbReference type="InterPro" id="IPR043130">
    <property type="entry name" value="CDP-OH_PTrfase_TM_dom"/>
</dbReference>
<comment type="similarity">
    <text evidence="2">Belongs to the CDP-alcohol phosphatidyltransferase class-I family.</text>
</comment>
<keyword evidence="4" id="KW-0812">Transmembrane</keyword>
<evidence type="ECO:0000256" key="1">
    <source>
        <dbReference type="ARBA" id="ARBA00004370"/>
    </source>
</evidence>
<dbReference type="OrthoDB" id="196717at2759"/>
<dbReference type="GO" id="GO:0005789">
    <property type="term" value="C:endoplasmic reticulum membrane"/>
    <property type="evidence" value="ECO:0007669"/>
    <property type="project" value="TreeGrafter"/>
</dbReference>
<dbReference type="Pfam" id="PF01066">
    <property type="entry name" value="CDP-OH_P_transf"/>
    <property type="match status" value="1"/>
</dbReference>
<dbReference type="Gene3D" id="1.20.120.1760">
    <property type="match status" value="1"/>
</dbReference>
<keyword evidence="5" id="KW-0808">Transferase</keyword>
<keyword evidence="4" id="KW-1133">Transmembrane helix</keyword>
<evidence type="ECO:0000313" key="6">
    <source>
        <dbReference type="Proteomes" id="UP000031036"/>
    </source>
</evidence>
<organism evidence="5 6">
    <name type="scientific">Toxocara canis</name>
    <name type="common">Canine roundworm</name>
    <dbReference type="NCBI Taxonomy" id="6265"/>
    <lineage>
        <taxon>Eukaryota</taxon>
        <taxon>Metazoa</taxon>
        <taxon>Ecdysozoa</taxon>
        <taxon>Nematoda</taxon>
        <taxon>Chromadorea</taxon>
        <taxon>Rhabditida</taxon>
        <taxon>Spirurina</taxon>
        <taxon>Ascaridomorpha</taxon>
        <taxon>Ascaridoidea</taxon>
        <taxon>Toxocaridae</taxon>
        <taxon>Toxocara</taxon>
    </lineage>
</organism>
<keyword evidence="6" id="KW-1185">Reference proteome</keyword>
<evidence type="ECO:0000256" key="2">
    <source>
        <dbReference type="ARBA" id="ARBA00010441"/>
    </source>
</evidence>
<dbReference type="Proteomes" id="UP000031036">
    <property type="component" value="Unassembled WGS sequence"/>
</dbReference>
<dbReference type="PANTHER" id="PTHR10414">
    <property type="entry name" value="ETHANOLAMINEPHOSPHOTRANSFERASE"/>
    <property type="match status" value="1"/>
</dbReference>
<dbReference type="STRING" id="6265.A0A0B2V2M3"/>
<feature type="transmembrane region" description="Helical" evidence="4">
    <location>
        <begin position="155"/>
        <end position="173"/>
    </location>
</feature>